<dbReference type="InterPro" id="IPR018654">
    <property type="entry name" value="YjhX_toxin"/>
</dbReference>
<protein>
    <recommendedName>
        <fullName evidence="1">UPF0386 protein WG622_17055</fullName>
    </recommendedName>
</protein>
<sequence length="85" mass="9773">MNISKHEQRVLHALAQGGAIHYDRLSNGKIHAVRCFNRDGHVLTDCSLATFDRLKKRRLIRSTRGQPYRITHLGLRSVNAQLDNR</sequence>
<accession>A0ABU8QKL3</accession>
<evidence type="ECO:0000313" key="3">
    <source>
        <dbReference type="Proteomes" id="UP001368270"/>
    </source>
</evidence>
<comment type="caution">
    <text evidence="2">The sequence shown here is derived from an EMBL/GenBank/DDBJ whole genome shotgun (WGS) entry which is preliminary data.</text>
</comment>
<evidence type="ECO:0000313" key="2">
    <source>
        <dbReference type="EMBL" id="MEJ5219967.1"/>
    </source>
</evidence>
<dbReference type="NCBIfam" id="NF010240">
    <property type="entry name" value="PRK13687.1"/>
    <property type="match status" value="1"/>
</dbReference>
<proteinExistence type="inferred from homology"/>
<evidence type="ECO:0000256" key="1">
    <source>
        <dbReference type="HAMAP-Rule" id="MF_00827"/>
    </source>
</evidence>
<reference evidence="2 3" key="1">
    <citation type="submission" date="2024-03" db="EMBL/GenBank/DDBJ databases">
        <title>Cognatishimia coralii sp. nov., a marine bacterium isolated from coral surrounding seawater.</title>
        <authorList>
            <person name="Liu X."/>
            <person name="Liu S."/>
            <person name="Sun H."/>
            <person name="Zhang Y."/>
        </authorList>
    </citation>
    <scope>NUCLEOTIDE SEQUENCE [LARGE SCALE GENOMIC DNA]</scope>
    <source>
        <strain evidence="2 3">D5M38</strain>
    </source>
</reference>
<dbReference type="Pfam" id="PF09857">
    <property type="entry name" value="YjhX_toxin"/>
    <property type="match status" value="1"/>
</dbReference>
<name>A0ABU8QKL3_9RHOB</name>
<dbReference type="HAMAP" id="MF_00827">
    <property type="entry name" value="UPF0386"/>
    <property type="match status" value="1"/>
</dbReference>
<organism evidence="2 3">
    <name type="scientific">Cognatishimia coralii</name>
    <dbReference type="NCBI Taxonomy" id="3083254"/>
    <lineage>
        <taxon>Bacteria</taxon>
        <taxon>Pseudomonadati</taxon>
        <taxon>Pseudomonadota</taxon>
        <taxon>Alphaproteobacteria</taxon>
        <taxon>Rhodobacterales</taxon>
        <taxon>Paracoccaceae</taxon>
        <taxon>Cognatishimia</taxon>
    </lineage>
</organism>
<dbReference type="RefSeq" id="WP_339404621.1">
    <property type="nucleotide sequence ID" value="NZ_JBBGAZ010000014.1"/>
</dbReference>
<comment type="similarity">
    <text evidence="1">Belongs to the UPF0386 family.</text>
</comment>
<keyword evidence="3" id="KW-1185">Reference proteome</keyword>
<dbReference type="Proteomes" id="UP001368270">
    <property type="component" value="Unassembled WGS sequence"/>
</dbReference>
<dbReference type="EMBL" id="JBBGAZ010000014">
    <property type="protein sequence ID" value="MEJ5219967.1"/>
    <property type="molecule type" value="Genomic_DNA"/>
</dbReference>
<gene>
    <name evidence="2" type="ORF">WG622_17055</name>
</gene>